<evidence type="ECO:0000256" key="9">
    <source>
        <dbReference type="SAM" id="Phobius"/>
    </source>
</evidence>
<evidence type="ECO:0000313" key="10">
    <source>
        <dbReference type="EMBL" id="RID92430.1"/>
    </source>
</evidence>
<reference evidence="10 11" key="1">
    <citation type="submission" date="2018-09" db="EMBL/GenBank/DDBJ databases">
        <title>Gemmobacter lutimaris sp. nov., a marine bacterium isolated from tidal flat.</title>
        <authorList>
            <person name="Lee D.W."/>
            <person name="Yoo Y."/>
            <person name="Kim J.-J."/>
            <person name="Kim B.S."/>
        </authorList>
    </citation>
    <scope>NUCLEOTIDE SEQUENCE [LARGE SCALE GENOMIC DNA]</scope>
    <source>
        <strain evidence="10 11">YJ-T1-11</strain>
    </source>
</reference>
<keyword evidence="6 9" id="KW-0812">Transmembrane</keyword>
<dbReference type="Gene3D" id="3.90.550.10">
    <property type="entry name" value="Spore Coat Polysaccharide Biosynthesis Protein SpsA, Chain A"/>
    <property type="match status" value="1"/>
</dbReference>
<dbReference type="InterPro" id="IPR029044">
    <property type="entry name" value="Nucleotide-diphossugar_trans"/>
</dbReference>
<evidence type="ECO:0000256" key="3">
    <source>
        <dbReference type="ARBA" id="ARBA00004991"/>
    </source>
</evidence>
<evidence type="ECO:0000256" key="7">
    <source>
        <dbReference type="ARBA" id="ARBA00022989"/>
    </source>
</evidence>
<comment type="caution">
    <text evidence="10">The sequence shown here is derived from an EMBL/GenBank/DDBJ whole genome shotgun (WGS) entry which is preliminary data.</text>
</comment>
<name>A0A398BWU4_9RHOB</name>
<dbReference type="SUPFAM" id="SSF53448">
    <property type="entry name" value="Nucleotide-diphospho-sugar transferases"/>
    <property type="match status" value="1"/>
</dbReference>
<evidence type="ECO:0000256" key="6">
    <source>
        <dbReference type="ARBA" id="ARBA00022692"/>
    </source>
</evidence>
<keyword evidence="7 9" id="KW-1133">Transmembrane helix</keyword>
<evidence type="ECO:0000256" key="5">
    <source>
        <dbReference type="ARBA" id="ARBA00022679"/>
    </source>
</evidence>
<dbReference type="PANTHER" id="PTHR12726">
    <property type="entry name" value="CERAMIDE GLUCOSYLTRANSFERASE"/>
    <property type="match status" value="1"/>
</dbReference>
<dbReference type="InterPro" id="IPR025993">
    <property type="entry name" value="Ceramide_glucosylTrfase"/>
</dbReference>
<comment type="pathway">
    <text evidence="2">Lipid metabolism; sphingolipid metabolism.</text>
</comment>
<keyword evidence="4" id="KW-0328">Glycosyltransferase</keyword>
<evidence type="ECO:0000256" key="1">
    <source>
        <dbReference type="ARBA" id="ARBA00004141"/>
    </source>
</evidence>
<dbReference type="OrthoDB" id="9814255at2"/>
<gene>
    <name evidence="10" type="ORF">D2N39_07220</name>
</gene>
<evidence type="ECO:0000256" key="8">
    <source>
        <dbReference type="ARBA" id="ARBA00023136"/>
    </source>
</evidence>
<keyword evidence="5 10" id="KW-0808">Transferase</keyword>
<dbReference type="CDD" id="cd02520">
    <property type="entry name" value="Glucosylceramide_synthase"/>
    <property type="match status" value="1"/>
</dbReference>
<dbReference type="GO" id="GO:0016020">
    <property type="term" value="C:membrane"/>
    <property type="evidence" value="ECO:0007669"/>
    <property type="project" value="UniProtKB-SubCell"/>
</dbReference>
<accession>A0A398BWU4</accession>
<dbReference type="RefSeq" id="WP_119134109.1">
    <property type="nucleotide sequence ID" value="NZ_QXXQ01000003.1"/>
</dbReference>
<keyword evidence="8 9" id="KW-0472">Membrane</keyword>
<dbReference type="Proteomes" id="UP000266649">
    <property type="component" value="Unassembled WGS sequence"/>
</dbReference>
<sequence>MIALLLALVATGFLAVHYASVVLFLRRLETDRPAAPGLIGTPRVTLLRPVCGLDPFDAETLRTSFTQDYPEYDVIFCAASPDDPVLPLIRHLIAEHPQVSARLLVGEARVTRNPKINNVWKGWYSDTAEWVCMTDANLLLPPDYLSRVVASWGPATGLVSSPAVGIRPQGLAGRLECAFLNGNQARLQFAADSLGKGYAQGKTLFFNKPLIERFGGLAVLGRELAEDAAATHLMRDIGLRVRLTPLPFAQPVGRRRLSQVWNRQLRWSRIRRDGFPQLFGAEPANGSVLPGLVCLGALAGAGLSPALVLGYLGLWYAAEARLMRRAGWPSGWQDIAVLPLRDLMIPAIWATTFLRRGFDWRGNTMGDAAAAPTLHPAE</sequence>
<dbReference type="AlphaFoldDB" id="A0A398BWU4"/>
<evidence type="ECO:0000256" key="2">
    <source>
        <dbReference type="ARBA" id="ARBA00004760"/>
    </source>
</evidence>
<comment type="subcellular location">
    <subcellularLocation>
        <location evidence="1">Membrane</location>
        <topology evidence="1">Multi-pass membrane protein</topology>
    </subcellularLocation>
</comment>
<evidence type="ECO:0000313" key="11">
    <source>
        <dbReference type="Proteomes" id="UP000266649"/>
    </source>
</evidence>
<organism evidence="10 11">
    <name type="scientific">Gemmobacter lutimaris</name>
    <dbReference type="NCBI Taxonomy" id="2306023"/>
    <lineage>
        <taxon>Bacteria</taxon>
        <taxon>Pseudomonadati</taxon>
        <taxon>Pseudomonadota</taxon>
        <taxon>Alphaproteobacteria</taxon>
        <taxon>Rhodobacterales</taxon>
        <taxon>Paracoccaceae</taxon>
        <taxon>Gemmobacter</taxon>
    </lineage>
</organism>
<dbReference type="PANTHER" id="PTHR12726:SF0">
    <property type="entry name" value="CERAMIDE GLUCOSYLTRANSFERASE"/>
    <property type="match status" value="1"/>
</dbReference>
<dbReference type="GO" id="GO:0006679">
    <property type="term" value="P:glucosylceramide biosynthetic process"/>
    <property type="evidence" value="ECO:0007669"/>
    <property type="project" value="TreeGrafter"/>
</dbReference>
<dbReference type="EMBL" id="QXXQ01000003">
    <property type="protein sequence ID" value="RID92430.1"/>
    <property type="molecule type" value="Genomic_DNA"/>
</dbReference>
<proteinExistence type="predicted"/>
<dbReference type="GO" id="GO:0008120">
    <property type="term" value="F:ceramide glucosyltransferase activity"/>
    <property type="evidence" value="ECO:0007669"/>
    <property type="project" value="TreeGrafter"/>
</dbReference>
<keyword evidence="11" id="KW-1185">Reference proteome</keyword>
<evidence type="ECO:0000256" key="4">
    <source>
        <dbReference type="ARBA" id="ARBA00022676"/>
    </source>
</evidence>
<feature type="transmembrane region" description="Helical" evidence="9">
    <location>
        <begin position="295"/>
        <end position="318"/>
    </location>
</feature>
<comment type="pathway">
    <text evidence="3">Sphingolipid metabolism.</text>
</comment>
<dbReference type="Pfam" id="PF13506">
    <property type="entry name" value="Glyco_transf_21"/>
    <property type="match status" value="1"/>
</dbReference>
<protein>
    <submittedName>
        <fullName evidence="10">Ceramide glucosyltransferase</fullName>
    </submittedName>
</protein>